<dbReference type="PROSITE" id="PS51257">
    <property type="entry name" value="PROKAR_LIPOPROTEIN"/>
    <property type="match status" value="1"/>
</dbReference>
<reference evidence="2 3" key="1">
    <citation type="submission" date="2019-08" db="EMBL/GenBank/DDBJ databases">
        <title>Genome sequencing of Paenibacillus faecis DSM 23593(T).</title>
        <authorList>
            <person name="Kook J.-K."/>
            <person name="Park S.-N."/>
            <person name="Lim Y.K."/>
        </authorList>
    </citation>
    <scope>NUCLEOTIDE SEQUENCE [LARGE SCALE GENOMIC DNA]</scope>
    <source>
        <strain evidence="2 3">DSM 23593</strain>
    </source>
</reference>
<evidence type="ECO:0000313" key="3">
    <source>
        <dbReference type="Proteomes" id="UP000325218"/>
    </source>
</evidence>
<dbReference type="RefSeq" id="WP_148451008.1">
    <property type="nucleotide sequence ID" value="NZ_VSDO01000001.1"/>
</dbReference>
<accession>A0A5D0D0G3</accession>
<organism evidence="2 3">
    <name type="scientific">Paenibacillus faecis</name>
    <dbReference type="NCBI Taxonomy" id="862114"/>
    <lineage>
        <taxon>Bacteria</taxon>
        <taxon>Bacillati</taxon>
        <taxon>Bacillota</taxon>
        <taxon>Bacilli</taxon>
        <taxon>Bacillales</taxon>
        <taxon>Paenibacillaceae</taxon>
        <taxon>Paenibacillus</taxon>
    </lineage>
</organism>
<evidence type="ECO:0000313" key="2">
    <source>
        <dbReference type="EMBL" id="TYA15418.1"/>
    </source>
</evidence>
<proteinExistence type="predicted"/>
<dbReference type="AlphaFoldDB" id="A0A5D0D0G3"/>
<feature type="chain" id="PRO_5038399592" description="Lipoprotein" evidence="1">
    <location>
        <begin position="23"/>
        <end position="452"/>
    </location>
</feature>
<sequence length="452" mass="51701">MKKLTVMLCVIGLLFTGCSTSAGKRKAKENEISRMAINYVKEKYGMTDAEVIEVSLASSPNGPIPSFKRKIPNEGVVRMTKNGEVFNVLVSTNGGKLIGQPNPLIADNYQAADIKRGIEEHIIRAYGVSKQYHIRKFDVSSLIGEGEKLGYFWISHYFSHYNSGDRYNSYFTLSQKYEGDIAKFLKEQDYSIQLEIFFKGEEKDGRNHAEQSKAFLDKMVEIFGNGESEIQVYVNKEQKFMDEKMKDIFRQADDYGENIDPVLYGPVYNFCNISVRTHSEDYIAFRKKQSPYTELERVDFHGNRYRFIAADQGISLASLVEDVDFADETDFIYSAVPMGEDDPFRTADFKELDRREKGRYEYRLLNDRVYRVDYAKPEQKGEKNYGNDAIAVKIAKSLVPQPTDDLLIVEKLQDGSLAVNYYNEYVMESGDSLIGEVLAGKDFALVRRTKVE</sequence>
<feature type="signal peptide" evidence="1">
    <location>
        <begin position="1"/>
        <end position="22"/>
    </location>
</feature>
<keyword evidence="1" id="KW-0732">Signal</keyword>
<name>A0A5D0D0G3_9BACL</name>
<dbReference type="OrthoDB" id="2575295at2"/>
<protein>
    <recommendedName>
        <fullName evidence="4">Lipoprotein</fullName>
    </recommendedName>
</protein>
<evidence type="ECO:0008006" key="4">
    <source>
        <dbReference type="Google" id="ProtNLM"/>
    </source>
</evidence>
<evidence type="ECO:0000256" key="1">
    <source>
        <dbReference type="SAM" id="SignalP"/>
    </source>
</evidence>
<gene>
    <name evidence="2" type="ORF">FRY98_07285</name>
</gene>
<dbReference type="EMBL" id="VSDO01000001">
    <property type="protein sequence ID" value="TYA15418.1"/>
    <property type="molecule type" value="Genomic_DNA"/>
</dbReference>
<keyword evidence="3" id="KW-1185">Reference proteome</keyword>
<dbReference type="Proteomes" id="UP000325218">
    <property type="component" value="Unassembled WGS sequence"/>
</dbReference>
<comment type="caution">
    <text evidence="2">The sequence shown here is derived from an EMBL/GenBank/DDBJ whole genome shotgun (WGS) entry which is preliminary data.</text>
</comment>